<evidence type="ECO:0000313" key="3">
    <source>
        <dbReference type="EMBL" id="CAJ0586213.1"/>
    </source>
</evidence>
<dbReference type="Pfam" id="PF00022">
    <property type="entry name" value="Actin"/>
    <property type="match status" value="1"/>
</dbReference>
<evidence type="ECO:0000256" key="2">
    <source>
        <dbReference type="SAM" id="MobiDB-lite"/>
    </source>
</evidence>
<dbReference type="InterPro" id="IPR043129">
    <property type="entry name" value="ATPase_NBD"/>
</dbReference>
<dbReference type="SUPFAM" id="SSF53067">
    <property type="entry name" value="Actin-like ATPase domain"/>
    <property type="match status" value="2"/>
</dbReference>
<reference evidence="3" key="1">
    <citation type="submission" date="2023-06" db="EMBL/GenBank/DDBJ databases">
        <authorList>
            <person name="Delattre M."/>
        </authorList>
    </citation>
    <scope>NUCLEOTIDE SEQUENCE</scope>
    <source>
        <strain evidence="3">AF72</strain>
    </source>
</reference>
<feature type="region of interest" description="Disordered" evidence="2">
    <location>
        <begin position="1"/>
        <end position="24"/>
    </location>
</feature>
<dbReference type="Gene3D" id="3.90.640.10">
    <property type="entry name" value="Actin, Chain A, domain 4"/>
    <property type="match status" value="1"/>
</dbReference>
<keyword evidence="4" id="KW-1185">Reference proteome</keyword>
<accession>A0AA36DF96</accession>
<evidence type="ECO:0000313" key="4">
    <source>
        <dbReference type="Proteomes" id="UP001177023"/>
    </source>
</evidence>
<dbReference type="InterPro" id="IPR004000">
    <property type="entry name" value="Actin"/>
</dbReference>
<protein>
    <recommendedName>
        <fullName evidence="5">Actin-related protein 10</fullName>
    </recommendedName>
</protein>
<dbReference type="EMBL" id="CATQJA010002707">
    <property type="protein sequence ID" value="CAJ0586213.1"/>
    <property type="molecule type" value="Genomic_DNA"/>
</dbReference>
<gene>
    <name evidence="3" type="ORF">MSPICULIGERA_LOCUS24220</name>
</gene>
<dbReference type="SMART" id="SM00268">
    <property type="entry name" value="ACTIN"/>
    <property type="match status" value="1"/>
</dbReference>
<proteinExistence type="inferred from homology"/>
<feature type="non-terminal residue" evidence="3">
    <location>
        <position position="412"/>
    </location>
</feature>
<evidence type="ECO:0008006" key="5">
    <source>
        <dbReference type="Google" id="ProtNLM"/>
    </source>
</evidence>
<sequence length="412" mass="45683">MADEGEPAPPIGGPKSRVTTSRRPPLDISSLHVDVNRPAAVISIGTKIIRSGYSGEFEPRVQALTESLLPGDDLETITTCKDAAEAIVARLFNTIFHRHLLLLPKGTKVVIVESLFAPTKLRDLYCRVLIEQLQVAQVSFLPSALTATFPFNVKNALVVELGASGLLVTPIHTGTTLINQAIYSPRGYASVVEKVRHQLGKHARIRLADGQLRATTDDDWATDYARETADRFAHEHSFCTSFERARSLENPDTLQPQLPELALDFGPHKLLVPGWLRETGYEVLFEECDGNETIPLHKAIHQTIRNCPIDIRATLLENILVCGGMGHVRGLYARLRDEVTAINAQSGTLPNAHPKFHRFDEARVEALLPWIGASMLADCDYGLKNRSISDEQWGQLKHVPDWPDHMMVERGP</sequence>
<evidence type="ECO:0000256" key="1">
    <source>
        <dbReference type="RuleBase" id="RU000487"/>
    </source>
</evidence>
<dbReference type="Proteomes" id="UP001177023">
    <property type="component" value="Unassembled WGS sequence"/>
</dbReference>
<organism evidence="3 4">
    <name type="scientific">Mesorhabditis spiculigera</name>
    <dbReference type="NCBI Taxonomy" id="96644"/>
    <lineage>
        <taxon>Eukaryota</taxon>
        <taxon>Metazoa</taxon>
        <taxon>Ecdysozoa</taxon>
        <taxon>Nematoda</taxon>
        <taxon>Chromadorea</taxon>
        <taxon>Rhabditida</taxon>
        <taxon>Rhabditina</taxon>
        <taxon>Rhabditomorpha</taxon>
        <taxon>Rhabditoidea</taxon>
        <taxon>Rhabditidae</taxon>
        <taxon>Mesorhabditinae</taxon>
        <taxon>Mesorhabditis</taxon>
    </lineage>
</organism>
<dbReference type="AlphaFoldDB" id="A0AA36DF96"/>
<comment type="similarity">
    <text evidence="1">Belongs to the actin family.</text>
</comment>
<dbReference type="Gene3D" id="3.30.420.40">
    <property type="match status" value="2"/>
</dbReference>
<dbReference type="PANTHER" id="PTHR11937">
    <property type="entry name" value="ACTIN"/>
    <property type="match status" value="1"/>
</dbReference>
<comment type="caution">
    <text evidence="3">The sequence shown here is derived from an EMBL/GenBank/DDBJ whole genome shotgun (WGS) entry which is preliminary data.</text>
</comment>
<name>A0AA36DF96_9BILA</name>